<dbReference type="AlphaFoldDB" id="A0A7C9MQS5"/>
<accession>A0A7C9MQS5</accession>
<name>A0A7C9MQS5_9BACT</name>
<protein>
    <recommendedName>
        <fullName evidence="4">N-acetylmuramoyl-L-alanine amidase</fullName>
    </recommendedName>
</protein>
<evidence type="ECO:0008006" key="4">
    <source>
        <dbReference type="Google" id="ProtNLM"/>
    </source>
</evidence>
<sequence>MSKKLFVPIILCCVISLCAGCALGVKHDLATVKPHLTGQGSGEIALAVHDQRSFILNGNKKPDFVGLQRGGYGNPWDVHTKSGRPLAEDMVSAISNGLADTGLNVKAVAASFSESPASVRDRIVAIGDNRALLVTITQWKTDTYVNVKLLYDLRAEVLDAKGIVLGHNEVRGEENLGGNFINPPAHAIRASPEAFGHKLEALVGSPTILDALMGGTDRITPAKTTAAVGKNAQPQN</sequence>
<dbReference type="OrthoDB" id="5471781at2"/>
<comment type="caution">
    <text evidence="2">The sequence shown here is derived from an EMBL/GenBank/DDBJ whole genome shotgun (WGS) entry which is preliminary data.</text>
</comment>
<proteinExistence type="predicted"/>
<evidence type="ECO:0000256" key="1">
    <source>
        <dbReference type="SAM" id="SignalP"/>
    </source>
</evidence>
<dbReference type="RefSeq" id="WP_160963179.1">
    <property type="nucleotide sequence ID" value="NZ_WVUD01000043.1"/>
</dbReference>
<reference evidence="2 3" key="1">
    <citation type="submission" date="2020-01" db="EMBL/GenBank/DDBJ databases">
        <title>Genome sequence of Desulfovibrio aerotolerans DSM 16695(T).</title>
        <authorList>
            <person name="Karnachuk O."/>
            <person name="Avakyan M."/>
            <person name="Mardanov A."/>
            <person name="Kadnikov V."/>
            <person name="Ravin N."/>
        </authorList>
    </citation>
    <scope>NUCLEOTIDE SEQUENCE [LARGE SCALE GENOMIC DNA]</scope>
    <source>
        <strain evidence="2 3">DSM 16695</strain>
    </source>
</reference>
<feature type="chain" id="PRO_5028995963" description="N-acetylmuramoyl-L-alanine amidase" evidence="1">
    <location>
        <begin position="20"/>
        <end position="236"/>
    </location>
</feature>
<keyword evidence="3" id="KW-1185">Reference proteome</keyword>
<organism evidence="2 3">
    <name type="scientific">Solidesulfovibrio aerotolerans</name>
    <dbReference type="NCBI Taxonomy" id="295255"/>
    <lineage>
        <taxon>Bacteria</taxon>
        <taxon>Pseudomonadati</taxon>
        <taxon>Thermodesulfobacteriota</taxon>
        <taxon>Desulfovibrionia</taxon>
        <taxon>Desulfovibrionales</taxon>
        <taxon>Desulfovibrionaceae</taxon>
        <taxon>Solidesulfovibrio</taxon>
    </lineage>
</organism>
<dbReference type="Proteomes" id="UP000482487">
    <property type="component" value="Unassembled WGS sequence"/>
</dbReference>
<dbReference type="EMBL" id="WVUD01000043">
    <property type="protein sequence ID" value="MYL84812.1"/>
    <property type="molecule type" value="Genomic_DNA"/>
</dbReference>
<gene>
    <name evidence="2" type="ORF">GTA51_16990</name>
</gene>
<evidence type="ECO:0000313" key="2">
    <source>
        <dbReference type="EMBL" id="MYL84812.1"/>
    </source>
</evidence>
<keyword evidence="1" id="KW-0732">Signal</keyword>
<feature type="signal peptide" evidence="1">
    <location>
        <begin position="1"/>
        <end position="19"/>
    </location>
</feature>
<evidence type="ECO:0000313" key="3">
    <source>
        <dbReference type="Proteomes" id="UP000482487"/>
    </source>
</evidence>